<dbReference type="EMBL" id="UOEE01000076">
    <property type="protein sequence ID" value="VAV88837.1"/>
    <property type="molecule type" value="Genomic_DNA"/>
</dbReference>
<sequence>MPRMKHLDSNVRDYSISELAAEFAVTARTLRFYEDKGLLRPTRSGQTRVYSASDHARLRLILRGKRVGFTLDEIREMMDLETLDSGSIIHMNTSLRRFRARILALKQQRADIDLSIADLEAGCAWLDARLVDREPSEEIKRNAQAFEALALARLET</sequence>
<dbReference type="InterPro" id="IPR047057">
    <property type="entry name" value="MerR_fam"/>
</dbReference>
<dbReference type="Pfam" id="PF13411">
    <property type="entry name" value="MerR_1"/>
    <property type="match status" value="1"/>
</dbReference>
<proteinExistence type="predicted"/>
<dbReference type="AlphaFoldDB" id="A0A3B0RBB6"/>
<dbReference type="GO" id="GO:0003700">
    <property type="term" value="F:DNA-binding transcription factor activity"/>
    <property type="evidence" value="ECO:0007669"/>
    <property type="project" value="InterPro"/>
</dbReference>
<evidence type="ECO:0000259" key="2">
    <source>
        <dbReference type="PROSITE" id="PS50937"/>
    </source>
</evidence>
<dbReference type="Gene3D" id="1.10.1660.10">
    <property type="match status" value="1"/>
</dbReference>
<dbReference type="InterPro" id="IPR000551">
    <property type="entry name" value="MerR-type_HTH_dom"/>
</dbReference>
<dbReference type="PANTHER" id="PTHR30204">
    <property type="entry name" value="REDOX-CYCLING DRUG-SENSING TRANSCRIPTIONAL ACTIVATOR SOXR"/>
    <property type="match status" value="1"/>
</dbReference>
<organism evidence="3">
    <name type="scientific">hydrothermal vent metagenome</name>
    <dbReference type="NCBI Taxonomy" id="652676"/>
    <lineage>
        <taxon>unclassified sequences</taxon>
        <taxon>metagenomes</taxon>
        <taxon>ecological metagenomes</taxon>
    </lineage>
</organism>
<dbReference type="SUPFAM" id="SSF46955">
    <property type="entry name" value="Putative DNA-binding domain"/>
    <property type="match status" value="1"/>
</dbReference>
<dbReference type="GO" id="GO:0003677">
    <property type="term" value="F:DNA binding"/>
    <property type="evidence" value="ECO:0007669"/>
    <property type="project" value="UniProtKB-KW"/>
</dbReference>
<dbReference type="SMART" id="SM00422">
    <property type="entry name" value="HTH_MERR"/>
    <property type="match status" value="1"/>
</dbReference>
<keyword evidence="1" id="KW-0238">DNA-binding</keyword>
<dbReference type="InterPro" id="IPR009061">
    <property type="entry name" value="DNA-bd_dom_put_sf"/>
</dbReference>
<name>A0A3B0RBB6_9ZZZZ</name>
<protein>
    <submittedName>
        <fullName evidence="3">Transcriptional regulator, MerR family</fullName>
    </submittedName>
</protein>
<gene>
    <name evidence="3" type="ORF">MNBD_ALPHA06-515</name>
</gene>
<dbReference type="PANTHER" id="PTHR30204:SF58">
    <property type="entry name" value="HTH-TYPE TRANSCRIPTIONAL REGULATOR YFMP"/>
    <property type="match status" value="1"/>
</dbReference>
<reference evidence="3" key="1">
    <citation type="submission" date="2018-06" db="EMBL/GenBank/DDBJ databases">
        <authorList>
            <person name="Zhirakovskaya E."/>
        </authorList>
    </citation>
    <scope>NUCLEOTIDE SEQUENCE</scope>
</reference>
<evidence type="ECO:0000256" key="1">
    <source>
        <dbReference type="ARBA" id="ARBA00023125"/>
    </source>
</evidence>
<evidence type="ECO:0000313" key="3">
    <source>
        <dbReference type="EMBL" id="VAV88837.1"/>
    </source>
</evidence>
<accession>A0A3B0RBB6</accession>
<feature type="domain" description="HTH merR-type" evidence="2">
    <location>
        <begin position="13"/>
        <end position="80"/>
    </location>
</feature>
<dbReference type="CDD" id="cd04776">
    <property type="entry name" value="HTH_GnyR"/>
    <property type="match status" value="1"/>
</dbReference>
<dbReference type="PROSITE" id="PS50937">
    <property type="entry name" value="HTH_MERR_2"/>
    <property type="match status" value="1"/>
</dbReference>